<comment type="similarity">
    <text evidence="1 9">Belongs to the eukaryotic ATPase B chain family.</text>
</comment>
<dbReference type="AlphaFoldDB" id="A0A183KML3"/>
<evidence type="ECO:0000256" key="7">
    <source>
        <dbReference type="ARBA" id="ARBA00023128"/>
    </source>
</evidence>
<evidence type="ECO:0000256" key="4">
    <source>
        <dbReference type="ARBA" id="ARBA00022781"/>
    </source>
</evidence>
<evidence type="ECO:0000256" key="9">
    <source>
        <dbReference type="RuleBase" id="RU368017"/>
    </source>
</evidence>
<organism evidence="13">
    <name type="scientific">Schistosoma curassoni</name>
    <dbReference type="NCBI Taxonomy" id="6186"/>
    <lineage>
        <taxon>Eukaryota</taxon>
        <taxon>Metazoa</taxon>
        <taxon>Spiralia</taxon>
        <taxon>Lophotrochozoa</taxon>
        <taxon>Platyhelminthes</taxon>
        <taxon>Trematoda</taxon>
        <taxon>Digenea</taxon>
        <taxon>Strigeidida</taxon>
        <taxon>Schistosomatoidea</taxon>
        <taxon>Schistosomatidae</taxon>
        <taxon>Schistosoma</taxon>
    </lineage>
</organism>
<keyword evidence="8 9" id="KW-0472">Membrane</keyword>
<dbReference type="Pfam" id="PF05405">
    <property type="entry name" value="Mt_ATP-synt_B"/>
    <property type="match status" value="1"/>
</dbReference>
<keyword evidence="7 9" id="KW-0496">Mitochondrion</keyword>
<sequence length="298" mass="34916">MFRSSFLSSPGRYGAYIRNLQVFSSLRAVAGTTQKPNQSTDGPIVKAESMANQYEQDVTNSIARWAKAEEIYYGKERDFANYPTFKIARCHPKVRMGVLPDSWFQPFYNKTGVTGPYMFMFGSFMFLINKEIWVFDGHFVEFFVFLSMSVMIVKRFGARTRKIVEKWAKDDEHLMYHQPINEVKSYIDNTIKTCEMEVERAAAVPEHVRAKEENIALQLEATYRERLQSVYRTVHRRLEYHVERENTRKRYIQQHMVNWVVDHVVKGITPVQEKDTLTHCINELKRLAQASKVTTTVQ</sequence>
<comment type="subcellular location">
    <subcellularLocation>
        <location evidence="9">Mitochondrion</location>
    </subcellularLocation>
    <subcellularLocation>
        <location evidence="9">Mitochondrion inner membrane</location>
    </subcellularLocation>
</comment>
<dbReference type="GO" id="GO:0046933">
    <property type="term" value="F:proton-transporting ATP synthase activity, rotational mechanism"/>
    <property type="evidence" value="ECO:0007669"/>
    <property type="project" value="TreeGrafter"/>
</dbReference>
<keyword evidence="3 9" id="KW-0138">CF(0)</keyword>
<protein>
    <recommendedName>
        <fullName evidence="9">ATP synthase subunit b</fullName>
    </recommendedName>
</protein>
<keyword evidence="4 9" id="KW-0375">Hydrogen ion transport</keyword>
<comment type="subunit">
    <text evidence="9">F-type ATPases have 2 components, CF(1) - the catalytic core - and CF(0) - the membrane proton channel. CF(1) and CF(0) have multiple subunits.</text>
</comment>
<evidence type="ECO:0000256" key="6">
    <source>
        <dbReference type="ARBA" id="ARBA00023065"/>
    </source>
</evidence>
<proteinExistence type="inferred from homology"/>
<dbReference type="SUPFAM" id="SSF161060">
    <property type="entry name" value="ATP synthase B chain-like"/>
    <property type="match status" value="1"/>
</dbReference>
<name>A0A183KML3_9TREM</name>
<evidence type="ECO:0000256" key="5">
    <source>
        <dbReference type="ARBA" id="ARBA00022792"/>
    </source>
</evidence>
<keyword evidence="6 9" id="KW-0406">Ion transport</keyword>
<keyword evidence="12" id="KW-1185">Reference proteome</keyword>
<comment type="function">
    <text evidence="9">Subunit b, of the mitochondrial membrane ATP synthase complex (F(1)F(0) ATP synthase or Complex V) that produces ATP from ADP in the presence of a proton gradient across the membrane which is generated by electron transport complexes of the respiratory chain. ATP synthase complex consist of a soluble F(1) head domain - the catalytic core - and a membrane F(1) domain - the membrane proton channel. These two domains are linked by a central stalk rotating inside the F(1) region and a stationary peripheral stalk. During catalysis, ATP synthesis in the catalytic domain of F(1) is coupled via a rotary mechanism of the central stalk subunits to proton translocation. In vivo, can only synthesize ATP although its ATP hydrolase activity can be activated artificially in vitro. Part of the complex F(0) domain. Part of the complex F(0) domain and the peripheric stalk, which acts as a stator to hold the catalytic alpha(3)beta(3) subcomplex and subunit a/ATP6 static relative to the rotary elements.</text>
</comment>
<evidence type="ECO:0000256" key="2">
    <source>
        <dbReference type="ARBA" id="ARBA00022448"/>
    </source>
</evidence>
<evidence type="ECO:0000313" key="11">
    <source>
        <dbReference type="EMBL" id="VDP61262.1"/>
    </source>
</evidence>
<evidence type="ECO:0000313" key="13">
    <source>
        <dbReference type="WBParaSite" id="SCUD_0001629101-mRNA-1"/>
    </source>
</evidence>
<dbReference type="GO" id="GO:0005743">
    <property type="term" value="C:mitochondrial inner membrane"/>
    <property type="evidence" value="ECO:0007669"/>
    <property type="project" value="UniProtKB-SubCell"/>
</dbReference>
<dbReference type="InterPro" id="IPR013837">
    <property type="entry name" value="ATP_synth_F0_suB"/>
</dbReference>
<keyword evidence="10" id="KW-1133">Transmembrane helix</keyword>
<dbReference type="Proteomes" id="UP000279833">
    <property type="component" value="Unassembled WGS sequence"/>
</dbReference>
<accession>A0A183KML3</accession>
<dbReference type="WBParaSite" id="SCUD_0001629101-mRNA-1">
    <property type="protein sequence ID" value="SCUD_0001629101-mRNA-1"/>
    <property type="gene ID" value="SCUD_0001629101"/>
</dbReference>
<dbReference type="EMBL" id="UZAK01038494">
    <property type="protein sequence ID" value="VDP61262.1"/>
    <property type="molecule type" value="Genomic_DNA"/>
</dbReference>
<gene>
    <name evidence="11" type="ORF">SCUD_LOCUS16288</name>
</gene>
<reference evidence="11 12" key="2">
    <citation type="submission" date="2018-11" db="EMBL/GenBank/DDBJ databases">
        <authorList>
            <consortium name="Pathogen Informatics"/>
        </authorList>
    </citation>
    <scope>NUCLEOTIDE SEQUENCE [LARGE SCALE GENOMIC DNA]</scope>
    <source>
        <strain evidence="11">Dakar</strain>
        <strain evidence="12">Dakar, Senegal</strain>
    </source>
</reference>
<dbReference type="PANTHER" id="PTHR12733:SF3">
    <property type="entry name" value="ATP SYNTHASE F(0) COMPLEX SUBUNIT B1, MITOCHONDRIAL"/>
    <property type="match status" value="1"/>
</dbReference>
<evidence type="ECO:0000256" key="8">
    <source>
        <dbReference type="ARBA" id="ARBA00023136"/>
    </source>
</evidence>
<dbReference type="Gene3D" id="1.20.5.2210">
    <property type="match status" value="1"/>
</dbReference>
<keyword evidence="2 9" id="KW-0813">Transport</keyword>
<evidence type="ECO:0000256" key="1">
    <source>
        <dbReference type="ARBA" id="ARBA00007479"/>
    </source>
</evidence>
<keyword evidence="5 9" id="KW-0999">Mitochondrion inner membrane</keyword>
<feature type="transmembrane region" description="Helical" evidence="10">
    <location>
        <begin position="132"/>
        <end position="153"/>
    </location>
</feature>
<evidence type="ECO:0000256" key="10">
    <source>
        <dbReference type="SAM" id="Phobius"/>
    </source>
</evidence>
<dbReference type="PANTHER" id="PTHR12733">
    <property type="entry name" value="MITOCHONDRIAL ATP SYNTHASE B CHAIN"/>
    <property type="match status" value="1"/>
</dbReference>
<dbReference type="GO" id="GO:0045259">
    <property type="term" value="C:proton-transporting ATP synthase complex"/>
    <property type="evidence" value="ECO:0007669"/>
    <property type="project" value="UniProtKB-KW"/>
</dbReference>
<dbReference type="STRING" id="6186.A0A183KML3"/>
<evidence type="ECO:0000256" key="3">
    <source>
        <dbReference type="ARBA" id="ARBA00022547"/>
    </source>
</evidence>
<dbReference type="InterPro" id="IPR008688">
    <property type="entry name" value="ATP_synth_Bsub_B/MI25"/>
</dbReference>
<reference evidence="13" key="1">
    <citation type="submission" date="2016-06" db="UniProtKB">
        <authorList>
            <consortium name="WormBaseParasite"/>
        </authorList>
    </citation>
    <scope>IDENTIFICATION</scope>
</reference>
<evidence type="ECO:0000313" key="12">
    <source>
        <dbReference type="Proteomes" id="UP000279833"/>
    </source>
</evidence>
<keyword evidence="10" id="KW-0812">Transmembrane</keyword>